<dbReference type="Proteomes" id="UP000815325">
    <property type="component" value="Unassembled WGS sequence"/>
</dbReference>
<evidence type="ECO:0000313" key="1">
    <source>
        <dbReference type="EMBL" id="KAF5833309.1"/>
    </source>
</evidence>
<comment type="caution">
    <text evidence="1">The sequence shown here is derived from an EMBL/GenBank/DDBJ whole genome shotgun (WGS) entry which is preliminary data.</text>
</comment>
<proteinExistence type="predicted"/>
<sequence>MEIADGILSKFGPCPCRGNIESKTHLEPEVTTKCNTFCFNCTTLVQTNHLDCVISICCDYKEEGQGHCLRCKIEWHQFRHQPIQASTKWHQFCSVSNG</sequence>
<accession>A0ABQ7GFD6</accession>
<evidence type="ECO:0000313" key="2">
    <source>
        <dbReference type="Proteomes" id="UP000815325"/>
    </source>
</evidence>
<gene>
    <name evidence="1" type="ORF">DUNSADRAFT_10430</name>
</gene>
<protein>
    <submittedName>
        <fullName evidence="1">Uncharacterized protein</fullName>
    </submittedName>
</protein>
<organism evidence="1 2">
    <name type="scientific">Dunaliella salina</name>
    <name type="common">Green alga</name>
    <name type="synonym">Protococcus salinus</name>
    <dbReference type="NCBI Taxonomy" id="3046"/>
    <lineage>
        <taxon>Eukaryota</taxon>
        <taxon>Viridiplantae</taxon>
        <taxon>Chlorophyta</taxon>
        <taxon>core chlorophytes</taxon>
        <taxon>Chlorophyceae</taxon>
        <taxon>CS clade</taxon>
        <taxon>Chlamydomonadales</taxon>
        <taxon>Dunaliellaceae</taxon>
        <taxon>Dunaliella</taxon>
    </lineage>
</organism>
<keyword evidence="2" id="KW-1185">Reference proteome</keyword>
<reference evidence="1" key="1">
    <citation type="submission" date="2017-08" db="EMBL/GenBank/DDBJ databases">
        <authorList>
            <person name="Polle J.E."/>
            <person name="Barry K."/>
            <person name="Cushman J."/>
            <person name="Schmutz J."/>
            <person name="Tran D."/>
            <person name="Hathwaick L.T."/>
            <person name="Yim W.C."/>
            <person name="Jenkins J."/>
            <person name="Mckie-Krisberg Z.M."/>
            <person name="Prochnik S."/>
            <person name="Lindquist E."/>
            <person name="Dockter R.B."/>
            <person name="Adam C."/>
            <person name="Molina H."/>
            <person name="Bunkerborg J."/>
            <person name="Jin E."/>
            <person name="Buchheim M."/>
            <person name="Magnuson J."/>
        </authorList>
    </citation>
    <scope>NUCLEOTIDE SEQUENCE</scope>
    <source>
        <strain evidence="1">CCAP 19/18</strain>
    </source>
</reference>
<dbReference type="EMBL" id="MU069818">
    <property type="protein sequence ID" value="KAF5833309.1"/>
    <property type="molecule type" value="Genomic_DNA"/>
</dbReference>
<name>A0ABQ7GFD6_DUNSA</name>